<organism evidence="10">
    <name type="scientific">Salpingoeca rosetta (strain ATCC 50818 / BSB-021)</name>
    <dbReference type="NCBI Taxonomy" id="946362"/>
    <lineage>
        <taxon>Eukaryota</taxon>
        <taxon>Choanoflagellata</taxon>
        <taxon>Craspedida</taxon>
        <taxon>Salpingoecidae</taxon>
        <taxon>Salpingoeca</taxon>
    </lineage>
</organism>
<reference evidence="9" key="1">
    <citation type="submission" date="2009-08" db="EMBL/GenBank/DDBJ databases">
        <title>Annotation of Salpingoeca rosetta.</title>
        <authorList>
            <consortium name="The Broad Institute Genome Sequencing Platform"/>
            <person name="Russ C."/>
            <person name="Cuomo C."/>
            <person name="Burger G."/>
            <person name="Gray M.W."/>
            <person name="Holland P.W.H."/>
            <person name="King N."/>
            <person name="Lang F.B.F."/>
            <person name="Roger A.J."/>
            <person name="Ruiz-Trillo I."/>
            <person name="Young S.K."/>
            <person name="Zeng Q."/>
            <person name="Gargeya S."/>
            <person name="Alvarado L."/>
            <person name="Berlin A."/>
            <person name="Chapman S.B."/>
            <person name="Chen Z."/>
            <person name="Freedman E."/>
            <person name="Gellesch M."/>
            <person name="Goldberg J."/>
            <person name="Griggs A."/>
            <person name="Gujja S."/>
            <person name="Heilman E."/>
            <person name="Heiman D."/>
            <person name="Howarth C."/>
            <person name="Mehta T."/>
            <person name="Neiman D."/>
            <person name="Pearson M."/>
            <person name="Roberts A."/>
            <person name="Saif S."/>
            <person name="Shea T."/>
            <person name="Shenoy N."/>
            <person name="Sisk P."/>
            <person name="Stolte C."/>
            <person name="Sykes S."/>
            <person name="White J."/>
            <person name="Yandava C."/>
            <person name="Haas B."/>
            <person name="Nusbaum C."/>
            <person name="Birren B."/>
        </authorList>
    </citation>
    <scope>NUCLEOTIDE SEQUENCE [LARGE SCALE GENOMIC DNA]</scope>
    <source>
        <strain evidence="9">ATCC 50818</strain>
    </source>
</reference>
<dbReference type="RefSeq" id="XP_004990156.1">
    <property type="nucleotide sequence ID" value="XM_004990099.1"/>
</dbReference>
<dbReference type="PANTHER" id="PTHR16719">
    <property type="entry name" value="CYTOCHROME C OXIDASE COPPER CHAPERONE"/>
    <property type="match status" value="1"/>
</dbReference>
<dbReference type="AlphaFoldDB" id="F2UKN1"/>
<dbReference type="OMA" id="HKACMRK"/>
<gene>
    <name evidence="9" type="ORF">PTSG_08773</name>
</gene>
<evidence type="ECO:0000256" key="3">
    <source>
        <dbReference type="ARBA" id="ARBA00022723"/>
    </source>
</evidence>
<dbReference type="GO" id="GO:0005507">
    <property type="term" value="F:copper ion binding"/>
    <property type="evidence" value="ECO:0007669"/>
    <property type="project" value="InterPro"/>
</dbReference>
<feature type="binding site" evidence="8">
    <location>
        <position position="23"/>
    </location>
    <ligand>
        <name>Cu cation</name>
        <dbReference type="ChEBI" id="CHEBI:23378"/>
    </ligand>
</feature>
<dbReference type="InParanoid" id="F2UKN1"/>
<evidence type="ECO:0000313" key="9">
    <source>
        <dbReference type="EMBL" id="EGD77680.1"/>
    </source>
</evidence>
<evidence type="ECO:0000313" key="10">
    <source>
        <dbReference type="Proteomes" id="UP000007799"/>
    </source>
</evidence>
<dbReference type="GO" id="GO:0033617">
    <property type="term" value="P:mitochondrial respiratory chain complex IV assembly"/>
    <property type="evidence" value="ECO:0007669"/>
    <property type="project" value="TreeGrafter"/>
</dbReference>
<accession>F2UKN1</accession>
<evidence type="ECO:0000256" key="6">
    <source>
        <dbReference type="ARBA" id="ARBA00023157"/>
    </source>
</evidence>
<dbReference type="SUPFAM" id="SSF47072">
    <property type="entry name" value="Cysteine alpha-hairpin motif"/>
    <property type="match status" value="1"/>
</dbReference>
<dbReference type="EMBL" id="GL832979">
    <property type="protein sequence ID" value="EGD77680.1"/>
    <property type="molecule type" value="Genomic_DNA"/>
</dbReference>
<evidence type="ECO:0000256" key="5">
    <source>
        <dbReference type="ARBA" id="ARBA00023128"/>
    </source>
</evidence>
<keyword evidence="10" id="KW-1185">Reference proteome</keyword>
<dbReference type="Gene3D" id="1.10.287.1130">
    <property type="entry name" value="CytochromE C oxidase copper chaperone"/>
    <property type="match status" value="1"/>
</dbReference>
<dbReference type="GeneID" id="16070709"/>
<dbReference type="FunCoup" id="F2UKN1">
    <property type="interactions" value="627"/>
</dbReference>
<feature type="binding site" evidence="8">
    <location>
        <position position="22"/>
    </location>
    <ligand>
        <name>Cu cation</name>
        <dbReference type="ChEBI" id="CHEBI:23378"/>
    </ligand>
</feature>
<name>F2UKN1_SALR5</name>
<dbReference type="Proteomes" id="UP000007799">
    <property type="component" value="Unassembled WGS sequence"/>
</dbReference>
<evidence type="ECO:0000256" key="1">
    <source>
        <dbReference type="ARBA" id="ARBA00004569"/>
    </source>
</evidence>
<dbReference type="eggNOG" id="KOG3496">
    <property type="taxonomic scope" value="Eukaryota"/>
</dbReference>
<evidence type="ECO:0000256" key="8">
    <source>
        <dbReference type="PIRSR" id="PIRSR607745-1"/>
    </source>
</evidence>
<proteinExistence type="inferred from homology"/>
<evidence type="ECO:0000256" key="7">
    <source>
        <dbReference type="ARBA" id="ARBA00023186"/>
    </source>
</evidence>
<protein>
    <submittedName>
        <fullName evidence="9">Cytochrome c oxidase copper chaperone</fullName>
    </submittedName>
</protein>
<dbReference type="Pfam" id="PF05051">
    <property type="entry name" value="COX17"/>
    <property type="match status" value="1"/>
</dbReference>
<keyword evidence="5" id="KW-0496">Mitochondrion</keyword>
<dbReference type="GO" id="GO:0016531">
    <property type="term" value="F:copper chaperone activity"/>
    <property type="evidence" value="ECO:0007669"/>
    <property type="project" value="InterPro"/>
</dbReference>
<dbReference type="OrthoDB" id="1915887at2759"/>
<sequence>MSDPAAEISVKPASDQKNMKPCCACPETKKPRDKCIMEYGEENCYHLIAAHKACMQALGFKI</sequence>
<dbReference type="GO" id="GO:0005758">
    <property type="term" value="C:mitochondrial intermembrane space"/>
    <property type="evidence" value="ECO:0007669"/>
    <property type="project" value="UniProtKB-SubCell"/>
</dbReference>
<evidence type="ECO:0000256" key="4">
    <source>
        <dbReference type="ARBA" id="ARBA00023008"/>
    </source>
</evidence>
<dbReference type="STRING" id="946362.F2UKN1"/>
<dbReference type="PANTHER" id="PTHR16719:SF0">
    <property type="entry name" value="CYTOCHROME C OXIDASE COPPER CHAPERONE"/>
    <property type="match status" value="1"/>
</dbReference>
<dbReference type="InterPro" id="IPR007745">
    <property type="entry name" value="Cyt_c_oxidase_Cu-chaperone"/>
</dbReference>
<comment type="subcellular location">
    <subcellularLocation>
        <location evidence="1">Mitochondrion intermembrane space</location>
    </subcellularLocation>
</comment>
<keyword evidence="3 8" id="KW-0479">Metal-binding</keyword>
<keyword evidence="7" id="KW-0143">Chaperone</keyword>
<comment type="similarity">
    <text evidence="2">Belongs to the COX17 family.</text>
</comment>
<dbReference type="KEGG" id="sre:PTSG_08773"/>
<keyword evidence="4 8" id="KW-0186">Copper</keyword>
<evidence type="ECO:0000256" key="2">
    <source>
        <dbReference type="ARBA" id="ARBA00009241"/>
    </source>
</evidence>
<keyword evidence="6" id="KW-1015">Disulfide bond</keyword>
<dbReference type="InterPro" id="IPR009069">
    <property type="entry name" value="Cys_alpha_HP_mot_SF"/>
</dbReference>